<protein>
    <submittedName>
        <fullName evidence="1">Uncharacterized protein</fullName>
    </submittedName>
</protein>
<dbReference type="Proteomes" id="UP001469553">
    <property type="component" value="Unassembled WGS sequence"/>
</dbReference>
<keyword evidence="2" id="KW-1185">Reference proteome</keyword>
<gene>
    <name evidence="1" type="ORF">AMECASPLE_014382</name>
</gene>
<accession>A0ABV0XEU0</accession>
<proteinExistence type="predicted"/>
<sequence>MLFTHLTIQLENRLVWLWEWEWHFTVLQVLEHILKLEDSTNTSLDQETLKRGTQFKKLVVNVSTHNFATSSST</sequence>
<evidence type="ECO:0000313" key="2">
    <source>
        <dbReference type="Proteomes" id="UP001469553"/>
    </source>
</evidence>
<organism evidence="1 2">
    <name type="scientific">Ameca splendens</name>
    <dbReference type="NCBI Taxonomy" id="208324"/>
    <lineage>
        <taxon>Eukaryota</taxon>
        <taxon>Metazoa</taxon>
        <taxon>Chordata</taxon>
        <taxon>Craniata</taxon>
        <taxon>Vertebrata</taxon>
        <taxon>Euteleostomi</taxon>
        <taxon>Actinopterygii</taxon>
        <taxon>Neopterygii</taxon>
        <taxon>Teleostei</taxon>
        <taxon>Neoteleostei</taxon>
        <taxon>Acanthomorphata</taxon>
        <taxon>Ovalentaria</taxon>
        <taxon>Atherinomorphae</taxon>
        <taxon>Cyprinodontiformes</taxon>
        <taxon>Goodeidae</taxon>
        <taxon>Ameca</taxon>
    </lineage>
</organism>
<evidence type="ECO:0000313" key="1">
    <source>
        <dbReference type="EMBL" id="MEQ2279933.1"/>
    </source>
</evidence>
<comment type="caution">
    <text evidence="1">The sequence shown here is derived from an EMBL/GenBank/DDBJ whole genome shotgun (WGS) entry which is preliminary data.</text>
</comment>
<reference evidence="1 2" key="1">
    <citation type="submission" date="2021-06" db="EMBL/GenBank/DDBJ databases">
        <authorList>
            <person name="Palmer J.M."/>
        </authorList>
    </citation>
    <scope>NUCLEOTIDE SEQUENCE [LARGE SCALE GENOMIC DNA]</scope>
    <source>
        <strain evidence="1 2">AS_MEX2019</strain>
        <tissue evidence="1">Muscle</tissue>
    </source>
</reference>
<dbReference type="EMBL" id="JAHRIP010000974">
    <property type="protein sequence ID" value="MEQ2279933.1"/>
    <property type="molecule type" value="Genomic_DNA"/>
</dbReference>
<name>A0ABV0XEU0_9TELE</name>